<evidence type="ECO:0000256" key="3">
    <source>
        <dbReference type="ARBA" id="ARBA00022989"/>
    </source>
</evidence>
<comment type="subcellular location">
    <subcellularLocation>
        <location evidence="1">Membrane</location>
        <topology evidence="1">Multi-pass membrane protein</topology>
    </subcellularLocation>
</comment>
<feature type="transmembrane region" description="Helical" evidence="5">
    <location>
        <begin position="227"/>
        <end position="254"/>
    </location>
</feature>
<evidence type="ECO:0000256" key="5">
    <source>
        <dbReference type="SAM" id="Phobius"/>
    </source>
</evidence>
<keyword evidence="3 5" id="KW-1133">Transmembrane helix</keyword>
<evidence type="ECO:0000313" key="6">
    <source>
        <dbReference type="EMBL" id="NMF54850.1"/>
    </source>
</evidence>
<feature type="transmembrane region" description="Helical" evidence="5">
    <location>
        <begin position="98"/>
        <end position="118"/>
    </location>
</feature>
<protein>
    <submittedName>
        <fullName evidence="6">Energy-coupling factor transporter transmembrane protein EcfT</fullName>
    </submittedName>
</protein>
<name>A0A7X9UAA9_9ACTN</name>
<evidence type="ECO:0000256" key="1">
    <source>
        <dbReference type="ARBA" id="ARBA00004141"/>
    </source>
</evidence>
<comment type="caution">
    <text evidence="6">The sequence shown here is derived from an EMBL/GenBank/DDBJ whole genome shotgun (WGS) entry which is preliminary data.</text>
</comment>
<sequence>MKQRSFYVFETSHPAVPACYVIVTLCLTMAAMQPVLIAISLIGAFAANCCARGPRSTLAGLRWQLPIIAIIALFNPLFSASGSTVLFYLGARAVYLESLMYGLAMGGLFVASTLWFMAGSRMLTFDKVMALFGNVAPVVALMISGTMRMIPRFVRRGHQILAVQGAQGVPTAGAVDAVKSRLRLSSVLMGWGMEDSLEMADAMRARGWGAAPRRTTYTRYRFRARDVYALTGLLLVAVLCCVLAMVACSQFLFYPVLSRLVVWWGYVPYAAWMLFPAAMHAVRSRRFA</sequence>
<feature type="transmembrane region" description="Helical" evidence="5">
    <location>
        <begin position="67"/>
        <end position="91"/>
    </location>
</feature>
<evidence type="ECO:0000256" key="2">
    <source>
        <dbReference type="ARBA" id="ARBA00022692"/>
    </source>
</evidence>
<dbReference type="Proteomes" id="UP000546970">
    <property type="component" value="Unassembled WGS sequence"/>
</dbReference>
<evidence type="ECO:0000313" key="7">
    <source>
        <dbReference type="Proteomes" id="UP000546970"/>
    </source>
</evidence>
<dbReference type="InterPro" id="IPR003339">
    <property type="entry name" value="ABC/ECF_trnsptr_transmembrane"/>
</dbReference>
<gene>
    <name evidence="6" type="ORF">HF320_00655</name>
</gene>
<feature type="transmembrane region" description="Helical" evidence="5">
    <location>
        <begin position="20"/>
        <end position="47"/>
    </location>
</feature>
<feature type="transmembrane region" description="Helical" evidence="5">
    <location>
        <begin position="260"/>
        <end position="282"/>
    </location>
</feature>
<reference evidence="6 7" key="1">
    <citation type="submission" date="2020-04" db="EMBL/GenBank/DDBJ databases">
        <title>Collinsella sp. KGMB02528 nov., an anaerobic actinobacterium isolated from human feces.</title>
        <authorList>
            <person name="Han K.-I."/>
            <person name="Eom M.K."/>
            <person name="Kim J.-S."/>
            <person name="Lee K.C."/>
            <person name="Suh M.K."/>
            <person name="Park S.-H."/>
            <person name="Lee J.H."/>
            <person name="Kang S.W."/>
            <person name="Park J.-E."/>
            <person name="Oh B.S."/>
            <person name="Yu S.Y."/>
            <person name="Choi S.-H."/>
            <person name="Lee D.H."/>
            <person name="Yoon H."/>
            <person name="Kim B.-Y."/>
            <person name="Lee J.H."/>
            <person name="Lee J.-S."/>
        </authorList>
    </citation>
    <scope>NUCLEOTIDE SEQUENCE [LARGE SCALE GENOMIC DNA]</scope>
    <source>
        <strain evidence="6 7">KGMB02528</strain>
    </source>
</reference>
<dbReference type="EMBL" id="JABBCP010000001">
    <property type="protein sequence ID" value="NMF54850.1"/>
    <property type="molecule type" value="Genomic_DNA"/>
</dbReference>
<dbReference type="CDD" id="cd16914">
    <property type="entry name" value="EcfT"/>
    <property type="match status" value="1"/>
</dbReference>
<keyword evidence="4 5" id="KW-0472">Membrane</keyword>
<dbReference type="GO" id="GO:0005886">
    <property type="term" value="C:plasma membrane"/>
    <property type="evidence" value="ECO:0007669"/>
    <property type="project" value="UniProtKB-ARBA"/>
</dbReference>
<keyword evidence="7" id="KW-1185">Reference proteome</keyword>
<dbReference type="RefSeq" id="WP_169276632.1">
    <property type="nucleotide sequence ID" value="NZ_JABBCP010000001.1"/>
</dbReference>
<accession>A0A7X9UAA9</accession>
<evidence type="ECO:0000256" key="4">
    <source>
        <dbReference type="ARBA" id="ARBA00023136"/>
    </source>
</evidence>
<proteinExistence type="predicted"/>
<dbReference type="AlphaFoldDB" id="A0A7X9UAA9"/>
<feature type="transmembrane region" description="Helical" evidence="5">
    <location>
        <begin position="130"/>
        <end position="150"/>
    </location>
</feature>
<organism evidence="6 7">
    <name type="scientific">Collinsella acetigenes</name>
    <dbReference type="NCBI Taxonomy" id="2713419"/>
    <lineage>
        <taxon>Bacteria</taxon>
        <taxon>Bacillati</taxon>
        <taxon>Actinomycetota</taxon>
        <taxon>Coriobacteriia</taxon>
        <taxon>Coriobacteriales</taxon>
        <taxon>Coriobacteriaceae</taxon>
        <taxon>Collinsella</taxon>
    </lineage>
</organism>
<keyword evidence="2 5" id="KW-0812">Transmembrane</keyword>